<dbReference type="OrthoDB" id="60033at2759"/>
<dbReference type="EMBL" id="JABANP010000044">
    <property type="protein sequence ID" value="KAF4693544.1"/>
    <property type="molecule type" value="Genomic_DNA"/>
</dbReference>
<dbReference type="InterPro" id="IPR029787">
    <property type="entry name" value="Nucleotide_cyclase"/>
</dbReference>
<evidence type="ECO:0000313" key="4">
    <source>
        <dbReference type="Proteomes" id="UP000541610"/>
    </source>
</evidence>
<dbReference type="PANTHER" id="PTHR43336:SF3">
    <property type="entry name" value="GUANYLATE CYCLASE DOMAIN-CONTAINING PROTEIN"/>
    <property type="match status" value="1"/>
</dbReference>
<keyword evidence="2" id="KW-0812">Transmembrane</keyword>
<proteinExistence type="predicted"/>
<evidence type="ECO:0000313" key="3">
    <source>
        <dbReference type="EMBL" id="KAF4693544.1"/>
    </source>
</evidence>
<feature type="transmembrane region" description="Helical" evidence="2">
    <location>
        <begin position="135"/>
        <end position="153"/>
    </location>
</feature>
<feature type="transmembrane region" description="Helical" evidence="2">
    <location>
        <begin position="106"/>
        <end position="129"/>
    </location>
</feature>
<dbReference type="Gene3D" id="3.30.70.1230">
    <property type="entry name" value="Nucleotide cyclase"/>
    <property type="match status" value="1"/>
</dbReference>
<evidence type="ECO:0000256" key="1">
    <source>
        <dbReference type="SAM" id="MobiDB-lite"/>
    </source>
</evidence>
<dbReference type="PANTHER" id="PTHR43336">
    <property type="entry name" value="OXYGEN SENSOR HISTIDINE KINASE RESPONSE REGULATOR DEVS/DOSS"/>
    <property type="match status" value="1"/>
</dbReference>
<evidence type="ECO:0000256" key="2">
    <source>
        <dbReference type="SAM" id="Phobius"/>
    </source>
</evidence>
<sequence length="989" mass="110292">MSGCNAWDMGSIVVSLRFMVCKGESQVDAWVVSSWMRLCAENTGLHTKFVDEVLVVNIISPGHAVIPLGDPDVEMDTKDRPLSASEEDPEIPLKERLTIFMDSKNVQIFMTIVTIFALYGDDFRIFATYKAADPAFYASFIVALVLLVIELSINSVILEDYKWSFFFWLDCVATVSLIPDIGWITDFLASLYEIGDSMGQGGGGQSGVARAGRASRAGSRAGRIVRLVRLVRLLRVVNLAKLFRRGEKKSELDNEDEEISDAGDKDHDSLTVGHHLTIKVHSHTVLSNEAPSNKQRIEASRLGKILSEQTIRRVIIGVLSMMLALPLIELPESNLAFETGLEQLFWAGRSACGSARDFISLAQGSSNVSTACESSLEKAHFSLDGWKFMIYEYTPPMCRDPQSPCADLVVSAKFLDRKRRQEEAKMSMLQTTLIIILLGLGAMLFSSDTQKVVIAPIEKMVNIVKQLADDPLRKPEVEDEEEESDGSEDEFPSEEPAALGQSTTRQTKMRSTKISSAGDDRQMETALLENTILKIGGLLRVGSCELFMSDSYYVEFKTIGTHLLHLEHWNASFVARVGFGQAGAQIIGKNMSQSSGNSSGLNIMLPGRKVEGVYAYCDIRKFGETAECLLEEVMVFVNKIARIVHICADEWEGAANKNLGDSFLLTWLLPQQKDPDSISEVISASSRGRSRSSLKIRRTLALAYRSPATNYFPVESPIALADEYSVKKQQDWQDLAEKALLGCIKIIAEIRRAGDLKAYAKHPKLIPKFSLTYQVDVGIALHSGWSVEGAIGSEMKIDATYIGFNVSVARSLVRALPLYGCSLLLTGDLMEHLGGKVRDRCRLIDERMVGEVGREPRKELKCEIYSFDINDKVPEAPENHLLGKVVSRAEMSMKNVDDNKVEYLFELDKDVQVLQEGFDLEFRTIWRQAYHFFTHGSWQKAKQMFEKCDSMIPAGDGPSRALIRYMQEYHFEKPEKLRGVVPHLKIAIS</sequence>
<keyword evidence="2" id="KW-0472">Membrane</keyword>
<gene>
    <name evidence="3" type="ORF">FOZ60_010724</name>
</gene>
<reference evidence="3 4" key="1">
    <citation type="submission" date="2020-04" db="EMBL/GenBank/DDBJ databases">
        <title>Perkinsus olseni comparative genomics.</title>
        <authorList>
            <person name="Bogema D.R."/>
        </authorList>
    </citation>
    <scope>NUCLEOTIDE SEQUENCE [LARGE SCALE GENOMIC DNA]</scope>
    <source>
        <strain evidence="3">00978-12</strain>
    </source>
</reference>
<protein>
    <recommendedName>
        <fullName evidence="5">Adenylyl/guanylyl cyclase</fullName>
    </recommendedName>
</protein>
<feature type="compositionally biased region" description="Acidic residues" evidence="1">
    <location>
        <begin position="477"/>
        <end position="493"/>
    </location>
</feature>
<dbReference type="Proteomes" id="UP000541610">
    <property type="component" value="Unassembled WGS sequence"/>
</dbReference>
<dbReference type="AlphaFoldDB" id="A0A7J6PBG8"/>
<dbReference type="SUPFAM" id="SSF55073">
    <property type="entry name" value="Nucleotide cyclase"/>
    <property type="match status" value="1"/>
</dbReference>
<feature type="transmembrane region" description="Helical" evidence="2">
    <location>
        <begin position="165"/>
        <end position="184"/>
    </location>
</feature>
<organism evidence="3 4">
    <name type="scientific">Perkinsus olseni</name>
    <name type="common">Perkinsus atlanticus</name>
    <dbReference type="NCBI Taxonomy" id="32597"/>
    <lineage>
        <taxon>Eukaryota</taxon>
        <taxon>Sar</taxon>
        <taxon>Alveolata</taxon>
        <taxon>Perkinsozoa</taxon>
        <taxon>Perkinsea</taxon>
        <taxon>Perkinsida</taxon>
        <taxon>Perkinsidae</taxon>
        <taxon>Perkinsus</taxon>
    </lineage>
</organism>
<accession>A0A7J6PBG8</accession>
<evidence type="ECO:0008006" key="5">
    <source>
        <dbReference type="Google" id="ProtNLM"/>
    </source>
</evidence>
<comment type="caution">
    <text evidence="3">The sequence shown here is derived from an EMBL/GenBank/DDBJ whole genome shotgun (WGS) entry which is preliminary data.</text>
</comment>
<name>A0A7J6PBG8_PEROL</name>
<feature type="region of interest" description="Disordered" evidence="1">
    <location>
        <begin position="472"/>
        <end position="519"/>
    </location>
</feature>
<keyword evidence="2" id="KW-1133">Transmembrane helix</keyword>